<dbReference type="EMBL" id="JBEWSZ010000001">
    <property type="protein sequence ID" value="MET2830058.1"/>
    <property type="molecule type" value="Genomic_DNA"/>
</dbReference>
<protein>
    <submittedName>
        <fullName evidence="4">Ectoine/hydroxyectoine ABC transporter substrate-binding protein EhuB</fullName>
    </submittedName>
</protein>
<dbReference type="SUPFAM" id="SSF53850">
    <property type="entry name" value="Periplasmic binding protein-like II"/>
    <property type="match status" value="1"/>
</dbReference>
<evidence type="ECO:0000256" key="1">
    <source>
        <dbReference type="ARBA" id="ARBA00022729"/>
    </source>
</evidence>
<keyword evidence="1 2" id="KW-0732">Signal</keyword>
<feature type="chain" id="PRO_5047497699" evidence="2">
    <location>
        <begin position="28"/>
        <end position="293"/>
    </location>
</feature>
<proteinExistence type="predicted"/>
<reference evidence="4 5" key="1">
    <citation type="submission" date="2024-06" db="EMBL/GenBank/DDBJ databases">
        <authorList>
            <person name="Kim D.-U."/>
        </authorList>
    </citation>
    <scope>NUCLEOTIDE SEQUENCE [LARGE SCALE GENOMIC DNA]</scope>
    <source>
        <strain evidence="4 5">KACC15460</strain>
    </source>
</reference>
<dbReference type="PANTHER" id="PTHR35936:SF17">
    <property type="entry name" value="ARGININE-BINDING EXTRACELLULAR PROTEIN ARTP"/>
    <property type="match status" value="1"/>
</dbReference>
<dbReference type="Pfam" id="PF00497">
    <property type="entry name" value="SBP_bac_3"/>
    <property type="match status" value="1"/>
</dbReference>
<dbReference type="PANTHER" id="PTHR35936">
    <property type="entry name" value="MEMBRANE-BOUND LYTIC MUREIN TRANSGLYCOSYLASE F"/>
    <property type="match status" value="1"/>
</dbReference>
<dbReference type="InterPro" id="IPR001638">
    <property type="entry name" value="Solute-binding_3/MltF_N"/>
</dbReference>
<dbReference type="Proteomes" id="UP001548832">
    <property type="component" value="Unassembled WGS sequence"/>
</dbReference>
<feature type="domain" description="Solute-binding protein family 3/N-terminal" evidence="3">
    <location>
        <begin position="41"/>
        <end position="276"/>
    </location>
</feature>
<sequence length="293" mass="30844">MMRSVLGRLSYGFLAAALWTVAPTTQAMSATAFETAKQTGTVTVGLANEKPYAYIETDGKVTGAIVEVLRAALEPLGITKIEANVNEFSALVPGVMAGRFDIIGAGMYVTPKRCESIAFTNPLTQIATVLATHAGNPGNIHSLEDIAKSSTLKVGSQLGTAQVDDLHRAGIPDNRIVLFSRDTEGFSGLQAGRVDAIYYPALEISELIAKTGAKDVERVEPFTIAKGADGKPLLNFQSLGLRKEDTDFIEALNKQIAALRASGKLAEILKPFGFSAQDLPADGVTAAAICSGS</sequence>
<evidence type="ECO:0000259" key="3">
    <source>
        <dbReference type="SMART" id="SM00062"/>
    </source>
</evidence>
<accession>A0ABV2DJ60</accession>
<gene>
    <name evidence="4" type="primary">ehuB</name>
    <name evidence="4" type="ORF">ABVQ20_24065</name>
</gene>
<evidence type="ECO:0000256" key="2">
    <source>
        <dbReference type="SAM" id="SignalP"/>
    </source>
</evidence>
<organism evidence="4 5">
    <name type="scientific">Mesorhizobium shangrilense</name>
    <dbReference type="NCBI Taxonomy" id="460060"/>
    <lineage>
        <taxon>Bacteria</taxon>
        <taxon>Pseudomonadati</taxon>
        <taxon>Pseudomonadota</taxon>
        <taxon>Alphaproteobacteria</taxon>
        <taxon>Hyphomicrobiales</taxon>
        <taxon>Phyllobacteriaceae</taxon>
        <taxon>Mesorhizobium</taxon>
    </lineage>
</organism>
<keyword evidence="5" id="KW-1185">Reference proteome</keyword>
<dbReference type="InterPro" id="IPR014337">
    <property type="entry name" value="Ectoine_EhuB"/>
</dbReference>
<dbReference type="NCBIfam" id="TIGR02995">
    <property type="entry name" value="ectoine_ehuB"/>
    <property type="match status" value="1"/>
</dbReference>
<comment type="caution">
    <text evidence="4">The sequence shown here is derived from an EMBL/GenBank/DDBJ whole genome shotgun (WGS) entry which is preliminary data.</text>
</comment>
<evidence type="ECO:0000313" key="5">
    <source>
        <dbReference type="Proteomes" id="UP001548832"/>
    </source>
</evidence>
<evidence type="ECO:0000313" key="4">
    <source>
        <dbReference type="EMBL" id="MET2830058.1"/>
    </source>
</evidence>
<name>A0ABV2DJ60_9HYPH</name>
<dbReference type="SMART" id="SM00062">
    <property type="entry name" value="PBPb"/>
    <property type="match status" value="1"/>
</dbReference>
<feature type="signal peptide" evidence="2">
    <location>
        <begin position="1"/>
        <end position="27"/>
    </location>
</feature>
<dbReference type="Gene3D" id="3.40.190.10">
    <property type="entry name" value="Periplasmic binding protein-like II"/>
    <property type="match status" value="2"/>
</dbReference>